<evidence type="ECO:0000256" key="1">
    <source>
        <dbReference type="SAM" id="Coils"/>
    </source>
</evidence>
<proteinExistence type="predicted"/>
<accession>A0A196SF87</accession>
<evidence type="ECO:0000313" key="2">
    <source>
        <dbReference type="EMBL" id="OAO14639.1"/>
    </source>
</evidence>
<name>A0A196SF87_BLAHN</name>
<keyword evidence="3" id="KW-1185">Reference proteome</keyword>
<dbReference type="Proteomes" id="UP000078348">
    <property type="component" value="Unassembled WGS sequence"/>
</dbReference>
<reference evidence="2 3" key="1">
    <citation type="submission" date="2016-05" db="EMBL/GenBank/DDBJ databases">
        <title>Nuclear genome of Blastocystis sp. subtype 1 NandII.</title>
        <authorList>
            <person name="Gentekaki E."/>
            <person name="Curtis B."/>
            <person name="Stairs C."/>
            <person name="Eme L."/>
            <person name="Herman E."/>
            <person name="Klimes V."/>
            <person name="Arias M.C."/>
            <person name="Elias M."/>
            <person name="Hilliou F."/>
            <person name="Klute M."/>
            <person name="Malik S.-B."/>
            <person name="Pightling A."/>
            <person name="Rachubinski R."/>
            <person name="Salas D."/>
            <person name="Schlacht A."/>
            <person name="Suga H."/>
            <person name="Archibald J."/>
            <person name="Ball S.G."/>
            <person name="Clark G."/>
            <person name="Dacks J."/>
            <person name="Van Der Giezen M."/>
            <person name="Tsaousis A."/>
            <person name="Roger A."/>
        </authorList>
    </citation>
    <scope>NUCLEOTIDE SEQUENCE [LARGE SCALE GENOMIC DNA]</scope>
    <source>
        <strain evidence="3">ATCC 50177 / NandII</strain>
    </source>
</reference>
<feature type="coiled-coil region" evidence="1">
    <location>
        <begin position="64"/>
        <end position="116"/>
    </location>
</feature>
<organism evidence="2 3">
    <name type="scientific">Blastocystis sp. subtype 1 (strain ATCC 50177 / NandII)</name>
    <dbReference type="NCBI Taxonomy" id="478820"/>
    <lineage>
        <taxon>Eukaryota</taxon>
        <taxon>Sar</taxon>
        <taxon>Stramenopiles</taxon>
        <taxon>Bigyra</taxon>
        <taxon>Opalozoa</taxon>
        <taxon>Opalinata</taxon>
        <taxon>Blastocystidae</taxon>
        <taxon>Blastocystis</taxon>
    </lineage>
</organism>
<keyword evidence="1" id="KW-0175">Coiled coil</keyword>
<gene>
    <name evidence="2" type="ORF">AV274_3683</name>
</gene>
<dbReference type="EMBL" id="LXWW01000228">
    <property type="protein sequence ID" value="OAO14639.1"/>
    <property type="molecule type" value="Genomic_DNA"/>
</dbReference>
<evidence type="ECO:0000313" key="3">
    <source>
        <dbReference type="Proteomes" id="UP000078348"/>
    </source>
</evidence>
<dbReference type="AlphaFoldDB" id="A0A196SF87"/>
<sequence length="152" mass="17779">MEMRNELPDYVVNVMDSWDTECNVMEDVDINKSQFQLKCDVIAQLQKATKPKGDYEPYEMTLGKKETKKVIEDYKQACEDAIHQYDVLCEILDAAVEKEREEAEKEEDLANRCKEYEGLISSNNATLDEENHKRYAAPVDDYMDKRGEYEPF</sequence>
<protein>
    <submittedName>
        <fullName evidence="2">Uncharacterized protein</fullName>
    </submittedName>
</protein>
<comment type="caution">
    <text evidence="2">The sequence shown here is derived from an EMBL/GenBank/DDBJ whole genome shotgun (WGS) entry which is preliminary data.</text>
</comment>